<keyword evidence="4 6" id="KW-1133">Transmembrane helix</keyword>
<evidence type="ECO:0000259" key="7">
    <source>
        <dbReference type="PROSITE" id="PS50850"/>
    </source>
</evidence>
<evidence type="ECO:0000256" key="1">
    <source>
        <dbReference type="ARBA" id="ARBA00004651"/>
    </source>
</evidence>
<dbReference type="PANTHER" id="PTHR43124">
    <property type="entry name" value="PURINE EFFLUX PUMP PBUE"/>
    <property type="match status" value="1"/>
</dbReference>
<dbReference type="SUPFAM" id="SSF103473">
    <property type="entry name" value="MFS general substrate transporter"/>
    <property type="match status" value="1"/>
</dbReference>
<dbReference type="Gene3D" id="1.20.1250.20">
    <property type="entry name" value="MFS general substrate transporter like domains"/>
    <property type="match status" value="1"/>
</dbReference>
<dbReference type="InterPro" id="IPR036259">
    <property type="entry name" value="MFS_trans_sf"/>
</dbReference>
<dbReference type="PANTHER" id="PTHR43124:SF3">
    <property type="entry name" value="CHLORAMPHENICOL EFFLUX PUMP RV0191"/>
    <property type="match status" value="1"/>
</dbReference>
<dbReference type="InterPro" id="IPR011701">
    <property type="entry name" value="MFS"/>
</dbReference>
<feature type="domain" description="Major facilitator superfamily (MFS) profile" evidence="7">
    <location>
        <begin position="19"/>
        <end position="406"/>
    </location>
</feature>
<comment type="subcellular location">
    <subcellularLocation>
        <location evidence="1">Cell membrane</location>
        <topology evidence="1">Multi-pass membrane protein</topology>
    </subcellularLocation>
</comment>
<feature type="transmembrane region" description="Helical" evidence="6">
    <location>
        <begin position="87"/>
        <end position="112"/>
    </location>
</feature>
<proteinExistence type="predicted"/>
<feature type="transmembrane region" description="Helical" evidence="6">
    <location>
        <begin position="315"/>
        <end position="334"/>
    </location>
</feature>
<accession>A0AA91PE05</accession>
<dbReference type="Proteomes" id="UP000193577">
    <property type="component" value="Unassembled WGS sequence"/>
</dbReference>
<feature type="transmembrane region" description="Helical" evidence="6">
    <location>
        <begin position="54"/>
        <end position="75"/>
    </location>
</feature>
<dbReference type="CDD" id="cd17324">
    <property type="entry name" value="MFS_NepI_like"/>
    <property type="match status" value="1"/>
</dbReference>
<keyword evidence="2" id="KW-1003">Cell membrane</keyword>
<feature type="transmembrane region" description="Helical" evidence="6">
    <location>
        <begin position="219"/>
        <end position="244"/>
    </location>
</feature>
<organism evidence="8 9">
    <name type="scientific">Mycolicibacillus koreensis</name>
    <dbReference type="NCBI Taxonomy" id="1069220"/>
    <lineage>
        <taxon>Bacteria</taxon>
        <taxon>Bacillati</taxon>
        <taxon>Actinomycetota</taxon>
        <taxon>Actinomycetes</taxon>
        <taxon>Mycobacteriales</taxon>
        <taxon>Mycobacteriaceae</taxon>
        <taxon>Mycolicibacillus</taxon>
    </lineage>
</organism>
<evidence type="ECO:0000256" key="6">
    <source>
        <dbReference type="SAM" id="Phobius"/>
    </source>
</evidence>
<dbReference type="InterPro" id="IPR050189">
    <property type="entry name" value="MFS_Efflux_Transporters"/>
</dbReference>
<keyword evidence="3 6" id="KW-0812">Transmembrane</keyword>
<reference evidence="8 9" key="1">
    <citation type="submission" date="2017-04" db="EMBL/GenBank/DDBJ databases">
        <title>The new phylogeny of genus Mycobacterium.</title>
        <authorList>
            <person name="Tortoli E."/>
            <person name="Trovato A."/>
            <person name="Cirillo D.M."/>
        </authorList>
    </citation>
    <scope>NUCLEOTIDE SEQUENCE [LARGE SCALE GENOMIC DNA]</scope>
    <source>
        <strain evidence="8 9">KCTC 19819</strain>
    </source>
</reference>
<evidence type="ECO:0000256" key="3">
    <source>
        <dbReference type="ARBA" id="ARBA00022692"/>
    </source>
</evidence>
<gene>
    <name evidence="8" type="ORF">B8W67_10905</name>
</gene>
<dbReference type="PROSITE" id="PS50850">
    <property type="entry name" value="MFS"/>
    <property type="match status" value="1"/>
</dbReference>
<keyword evidence="9" id="KW-1185">Reference proteome</keyword>
<dbReference type="RefSeq" id="WP_085303975.1">
    <property type="nucleotide sequence ID" value="NZ_AP022594.1"/>
</dbReference>
<feature type="transmembrane region" description="Helical" evidence="6">
    <location>
        <begin position="381"/>
        <end position="402"/>
    </location>
</feature>
<dbReference type="EMBL" id="NCXO01000022">
    <property type="protein sequence ID" value="OSC33378.1"/>
    <property type="molecule type" value="Genomic_DNA"/>
</dbReference>
<evidence type="ECO:0000256" key="4">
    <source>
        <dbReference type="ARBA" id="ARBA00022989"/>
    </source>
</evidence>
<feature type="transmembrane region" description="Helical" evidence="6">
    <location>
        <begin position="148"/>
        <end position="168"/>
    </location>
</feature>
<evidence type="ECO:0000256" key="2">
    <source>
        <dbReference type="ARBA" id="ARBA00022475"/>
    </source>
</evidence>
<evidence type="ECO:0000256" key="5">
    <source>
        <dbReference type="ARBA" id="ARBA00023136"/>
    </source>
</evidence>
<sequence>MTIQRVSNSAGPWTPRVVVQLAVLAAAALTYVTAEILPVGALSAIATDLDISEAVVGSLLAWYAVVAAVSTVPLVRWTAHWPRRRTLLLALACLAVSQIVSALAPTFAVLVIGRTLCAVTHGLLWAVIAPIATRLVPATHFGRATTAIYVGSSLGLVVGIPTITWISLALGWRPAVALVAAAGIGVLLAARAVLPPMDLAADQHAVVGAAARHHRNGRLITVAVLTLVVVIGHFISYTFILAIIREVLGIDVVDRAHAVSWLLVGYGIIGVAAMSAVARPLDRRPAAVATLCMSVLCVAFVVLTALAFTDLPTRVTIPVGIAMILLWGATAATVSPMLQSAAMRTAPTDPDGASGLYVAAFQIGIAAGSLAGGVLSSHAGLGVMMATSTGLFAAVLVGIVVARRVFDVSSVVSSV</sequence>
<feature type="transmembrane region" description="Helical" evidence="6">
    <location>
        <begin position="256"/>
        <end position="274"/>
    </location>
</feature>
<dbReference type="GO" id="GO:0005886">
    <property type="term" value="C:plasma membrane"/>
    <property type="evidence" value="ECO:0007669"/>
    <property type="project" value="UniProtKB-SubCell"/>
</dbReference>
<feature type="transmembrane region" description="Helical" evidence="6">
    <location>
        <begin position="174"/>
        <end position="194"/>
    </location>
</feature>
<comment type="caution">
    <text evidence="8">The sequence shown here is derived from an EMBL/GenBank/DDBJ whole genome shotgun (WGS) entry which is preliminary data.</text>
</comment>
<name>A0AA91PE05_9MYCO</name>
<dbReference type="InterPro" id="IPR020846">
    <property type="entry name" value="MFS_dom"/>
</dbReference>
<dbReference type="AlphaFoldDB" id="A0AA91PE05"/>
<feature type="transmembrane region" description="Helical" evidence="6">
    <location>
        <begin position="355"/>
        <end position="375"/>
    </location>
</feature>
<evidence type="ECO:0000313" key="9">
    <source>
        <dbReference type="Proteomes" id="UP000193577"/>
    </source>
</evidence>
<evidence type="ECO:0000313" key="8">
    <source>
        <dbReference type="EMBL" id="OSC33378.1"/>
    </source>
</evidence>
<keyword evidence="5 6" id="KW-0472">Membrane</keyword>
<feature type="transmembrane region" description="Helical" evidence="6">
    <location>
        <begin position="118"/>
        <end position="136"/>
    </location>
</feature>
<dbReference type="GO" id="GO:0022857">
    <property type="term" value="F:transmembrane transporter activity"/>
    <property type="evidence" value="ECO:0007669"/>
    <property type="project" value="InterPro"/>
</dbReference>
<feature type="transmembrane region" description="Helical" evidence="6">
    <location>
        <begin position="286"/>
        <end position="309"/>
    </location>
</feature>
<dbReference type="Pfam" id="PF07690">
    <property type="entry name" value="MFS_1"/>
    <property type="match status" value="1"/>
</dbReference>
<protein>
    <submittedName>
        <fullName evidence="8">MFS transporter</fullName>
    </submittedName>
</protein>